<dbReference type="AlphaFoldDB" id="A0A146L9P9"/>
<dbReference type="NCBIfam" id="NF006667">
    <property type="entry name" value="PRK09212.1"/>
    <property type="match status" value="1"/>
</dbReference>
<organism evidence="6">
    <name type="scientific">Lygus hesperus</name>
    <name type="common">Western plant bug</name>
    <dbReference type="NCBI Taxonomy" id="30085"/>
    <lineage>
        <taxon>Eukaryota</taxon>
        <taxon>Metazoa</taxon>
        <taxon>Ecdysozoa</taxon>
        <taxon>Arthropoda</taxon>
        <taxon>Hexapoda</taxon>
        <taxon>Insecta</taxon>
        <taxon>Pterygota</taxon>
        <taxon>Neoptera</taxon>
        <taxon>Paraneoptera</taxon>
        <taxon>Hemiptera</taxon>
        <taxon>Heteroptera</taxon>
        <taxon>Panheteroptera</taxon>
        <taxon>Cimicomorpha</taxon>
        <taxon>Miridae</taxon>
        <taxon>Mirini</taxon>
        <taxon>Lygus</taxon>
    </lineage>
</organism>
<dbReference type="EC" id="1.2.4.1" evidence="4"/>
<evidence type="ECO:0000256" key="3">
    <source>
        <dbReference type="ARBA" id="ARBA00023052"/>
    </source>
</evidence>
<dbReference type="InterPro" id="IPR027110">
    <property type="entry name" value="PDHB_mito-type"/>
</dbReference>
<dbReference type="Pfam" id="PF02779">
    <property type="entry name" value="Transket_pyr"/>
    <property type="match status" value="1"/>
</dbReference>
<evidence type="ECO:0000313" key="6">
    <source>
        <dbReference type="EMBL" id="JAQ05064.1"/>
    </source>
</evidence>
<dbReference type="FunFam" id="3.40.50.970:FF:000001">
    <property type="entry name" value="Pyruvate dehydrogenase E1 beta subunit"/>
    <property type="match status" value="1"/>
</dbReference>
<dbReference type="InterPro" id="IPR029061">
    <property type="entry name" value="THDP-binding"/>
</dbReference>
<evidence type="ECO:0000256" key="4">
    <source>
        <dbReference type="RuleBase" id="RU364074"/>
    </source>
</evidence>
<accession>A0A146L9P9</accession>
<dbReference type="Gene3D" id="3.40.50.970">
    <property type="match status" value="1"/>
</dbReference>
<dbReference type="EMBL" id="GDHC01013565">
    <property type="protein sequence ID" value="JAQ05064.1"/>
    <property type="molecule type" value="Transcribed_RNA"/>
</dbReference>
<dbReference type="InterPro" id="IPR005475">
    <property type="entry name" value="Transketolase-like_Pyr-bd"/>
</dbReference>
<comment type="function">
    <text evidence="4">The pyruvate dehydrogenase complex catalyzes the overall conversion of pyruvate to acetyl-CoA and CO2.</text>
</comment>
<proteinExistence type="predicted"/>
<dbReference type="SMART" id="SM00861">
    <property type="entry name" value="Transket_pyr"/>
    <property type="match status" value="1"/>
</dbReference>
<sequence length="241" mass="25816">MLLKSFTKRVFEVPTVALSRSFSSVTSGTQLTIREALNKALDEELARDANVVIIGEEVGQYQGAYKITKGLLEKYGPKRIVDTPITEAGFTGLATGAAFAGLRPICEFMTFNFSLQAIDHIINSAAKTHYMSGGAIKVPITFRGINGPAQAVAAQHSQCFAAYYGAVPGLKVLSIYDAEDAIGLTKAAIRDDDPTVVLESEVLYGTKFNVPDPSTDFVIPIGKAKIMRPGKDITIVSHGEA</sequence>
<comment type="cofactor">
    <cofactor evidence="1 4">
        <name>thiamine diphosphate</name>
        <dbReference type="ChEBI" id="CHEBI:58937"/>
    </cofactor>
</comment>
<keyword evidence="4 6" id="KW-0670">Pyruvate</keyword>
<dbReference type="GO" id="GO:0004739">
    <property type="term" value="F:pyruvate dehydrogenase (acetyl-transferring) activity"/>
    <property type="evidence" value="ECO:0007669"/>
    <property type="project" value="UniProtKB-UniRule"/>
</dbReference>
<evidence type="ECO:0000256" key="2">
    <source>
        <dbReference type="ARBA" id="ARBA00023002"/>
    </source>
</evidence>
<evidence type="ECO:0000259" key="5">
    <source>
        <dbReference type="SMART" id="SM00861"/>
    </source>
</evidence>
<dbReference type="PANTHER" id="PTHR11624">
    <property type="entry name" value="DEHYDROGENASE RELATED"/>
    <property type="match status" value="1"/>
</dbReference>
<dbReference type="GO" id="GO:0006086">
    <property type="term" value="P:pyruvate decarboxylation to acetyl-CoA"/>
    <property type="evidence" value="ECO:0007669"/>
    <property type="project" value="InterPro"/>
</dbReference>
<keyword evidence="2 4" id="KW-0560">Oxidoreductase</keyword>
<dbReference type="SUPFAM" id="SSF52518">
    <property type="entry name" value="Thiamin diphosphate-binding fold (THDP-binding)"/>
    <property type="match status" value="1"/>
</dbReference>
<dbReference type="PANTHER" id="PTHR11624:SF96">
    <property type="entry name" value="PYRUVATE DEHYDROGENASE E1 COMPONENT SUBUNIT BETA, MITOCHONDRIAL"/>
    <property type="match status" value="1"/>
</dbReference>
<dbReference type="CDD" id="cd07036">
    <property type="entry name" value="TPP_PYR_E1-PDHc-beta_like"/>
    <property type="match status" value="1"/>
</dbReference>
<protein>
    <recommendedName>
        <fullName evidence="4">Pyruvate dehydrogenase E1 component subunit beta</fullName>
        <ecNumber evidence="4">1.2.4.1</ecNumber>
    </recommendedName>
</protein>
<feature type="domain" description="Transketolase-like pyrimidine-binding" evidence="5">
    <location>
        <begin position="31"/>
        <end position="206"/>
    </location>
</feature>
<reference evidence="6" key="1">
    <citation type="journal article" date="2016" name="Gigascience">
        <title>De novo construction of an expanded transcriptome assembly for the western tarnished plant bug, Lygus hesperus.</title>
        <authorList>
            <person name="Tassone E.E."/>
            <person name="Geib S.M."/>
            <person name="Hall B."/>
            <person name="Fabrick J.A."/>
            <person name="Brent C.S."/>
            <person name="Hull J.J."/>
        </authorList>
    </citation>
    <scope>NUCLEOTIDE SEQUENCE</scope>
</reference>
<gene>
    <name evidence="6" type="primary">pdb1_4</name>
    <name evidence="6" type="ORF">g.31368</name>
</gene>
<evidence type="ECO:0000256" key="1">
    <source>
        <dbReference type="ARBA" id="ARBA00001964"/>
    </source>
</evidence>
<comment type="catalytic activity">
    <reaction evidence="4">
        <text>N(6)-[(R)-lipoyl]-L-lysyl-[protein] + pyruvate + H(+) = N(6)-[(R)-S(8)-acetyldihydrolipoyl]-L-lysyl-[protein] + CO2</text>
        <dbReference type="Rhea" id="RHEA:19189"/>
        <dbReference type="Rhea" id="RHEA-COMP:10474"/>
        <dbReference type="Rhea" id="RHEA-COMP:10478"/>
        <dbReference type="ChEBI" id="CHEBI:15361"/>
        <dbReference type="ChEBI" id="CHEBI:15378"/>
        <dbReference type="ChEBI" id="CHEBI:16526"/>
        <dbReference type="ChEBI" id="CHEBI:83099"/>
        <dbReference type="ChEBI" id="CHEBI:83111"/>
        <dbReference type="EC" id="1.2.4.1"/>
    </reaction>
</comment>
<keyword evidence="3 4" id="KW-0786">Thiamine pyrophosphate</keyword>
<name>A0A146L9P9_LYGHE</name>